<keyword evidence="4" id="KW-0808">Transferase</keyword>
<gene>
    <name evidence="4" type="ORF">DEO72_LG10g683</name>
</gene>
<dbReference type="InterPro" id="IPR019557">
    <property type="entry name" value="AminoTfrase-like_pln_mobile"/>
</dbReference>
<organism evidence="4 5">
    <name type="scientific">Vigna unguiculata</name>
    <name type="common">Cowpea</name>
    <dbReference type="NCBI Taxonomy" id="3917"/>
    <lineage>
        <taxon>Eukaryota</taxon>
        <taxon>Viridiplantae</taxon>
        <taxon>Streptophyta</taxon>
        <taxon>Embryophyta</taxon>
        <taxon>Tracheophyta</taxon>
        <taxon>Spermatophyta</taxon>
        <taxon>Magnoliopsida</taxon>
        <taxon>eudicotyledons</taxon>
        <taxon>Gunneridae</taxon>
        <taxon>Pentapetalae</taxon>
        <taxon>rosids</taxon>
        <taxon>fabids</taxon>
        <taxon>Fabales</taxon>
        <taxon>Fabaceae</taxon>
        <taxon>Papilionoideae</taxon>
        <taxon>50 kb inversion clade</taxon>
        <taxon>NPAAA clade</taxon>
        <taxon>indigoferoid/millettioid clade</taxon>
        <taxon>Phaseoleae</taxon>
        <taxon>Vigna</taxon>
    </lineage>
</organism>
<reference evidence="4 5" key="1">
    <citation type="submission" date="2019-04" db="EMBL/GenBank/DDBJ databases">
        <title>An improved genome assembly and genetic linkage map for asparagus bean, Vigna unguiculata ssp. sesquipedialis.</title>
        <authorList>
            <person name="Xia Q."/>
            <person name="Zhang R."/>
            <person name="Dong Y."/>
        </authorList>
    </citation>
    <scope>NUCLEOTIDE SEQUENCE [LARGE SCALE GENOMIC DNA]</scope>
    <source>
        <tissue evidence="4">Leaf</tissue>
    </source>
</reference>
<protein>
    <submittedName>
        <fullName evidence="4">Aminotransferase-like</fullName>
    </submittedName>
</protein>
<keyword evidence="1" id="KW-0175">Coiled coil</keyword>
<dbReference type="PANTHER" id="PTHR46033:SF8">
    <property type="entry name" value="PROTEIN MAINTENANCE OF MERISTEMS-LIKE"/>
    <property type="match status" value="1"/>
</dbReference>
<dbReference type="EMBL" id="CP039354">
    <property type="protein sequence ID" value="QCE09463.1"/>
    <property type="molecule type" value="Genomic_DNA"/>
</dbReference>
<dbReference type="Pfam" id="PF10536">
    <property type="entry name" value="PMD"/>
    <property type="match status" value="1"/>
</dbReference>
<accession>A0A4D6N6L7</accession>
<proteinExistence type="predicted"/>
<dbReference type="PANTHER" id="PTHR46033">
    <property type="entry name" value="PROTEIN MAIN-LIKE 2"/>
    <property type="match status" value="1"/>
</dbReference>
<evidence type="ECO:0000313" key="4">
    <source>
        <dbReference type="EMBL" id="QCE09463.1"/>
    </source>
</evidence>
<dbReference type="GO" id="GO:0008483">
    <property type="term" value="F:transaminase activity"/>
    <property type="evidence" value="ECO:0007669"/>
    <property type="project" value="UniProtKB-KW"/>
</dbReference>
<evidence type="ECO:0000259" key="3">
    <source>
        <dbReference type="Pfam" id="PF10536"/>
    </source>
</evidence>
<feature type="domain" description="Aminotransferase-like plant mobile" evidence="3">
    <location>
        <begin position="70"/>
        <end position="276"/>
    </location>
</feature>
<dbReference type="AlphaFoldDB" id="A0A4D6N6L7"/>
<evidence type="ECO:0000313" key="5">
    <source>
        <dbReference type="Proteomes" id="UP000501690"/>
    </source>
</evidence>
<keyword evidence="4" id="KW-0032">Aminotransferase</keyword>
<keyword evidence="5" id="KW-1185">Reference proteome</keyword>
<dbReference type="Proteomes" id="UP000501690">
    <property type="component" value="Linkage Group LG10"/>
</dbReference>
<dbReference type="GO" id="GO:0010073">
    <property type="term" value="P:meristem maintenance"/>
    <property type="evidence" value="ECO:0007669"/>
    <property type="project" value="InterPro"/>
</dbReference>
<evidence type="ECO:0000256" key="2">
    <source>
        <dbReference type="SAM" id="MobiDB-lite"/>
    </source>
</evidence>
<evidence type="ECO:0000256" key="1">
    <source>
        <dbReference type="SAM" id="Coils"/>
    </source>
</evidence>
<feature type="coiled-coil region" evidence="1">
    <location>
        <begin position="322"/>
        <end position="349"/>
    </location>
</feature>
<name>A0A4D6N6L7_VIGUN</name>
<dbReference type="InterPro" id="IPR044824">
    <property type="entry name" value="MAIN-like"/>
</dbReference>
<feature type="region of interest" description="Disordered" evidence="2">
    <location>
        <begin position="351"/>
        <end position="423"/>
    </location>
</feature>
<feature type="compositionally biased region" description="Basic and acidic residues" evidence="2">
    <location>
        <begin position="404"/>
        <end position="418"/>
    </location>
</feature>
<sequence>MSSKRERKCIPEAGNKGKKKKVVENVDQVRIVHRCESKYIVEVNNVLKATHRKRIQATPFRWCLEVDNTLEINCPLLREVLRRWVPQGEYIRVGQHLVGLSVYDVCVCLGLSMVGKCVEFDDDVSGVVGSLFEKKPITLRDIIKKIKNLVVSDDDVENACRLYLLLCFTVFYFPRTSRTVTNMPFKVLDNVDNLSEYNWAESVHSFLISALNRGCKVVREKINTRSLNLAGSVVVVQVWAARRLGLEDVEGEVQFPRFLRWPSVKIRTPNIESAFEKNKIVFGWALTAEERNNPIVQNVVHIDEQYNVNNDGIQGVSHSKQQVDLEEKFEKHERMILDMKEQIKKMREEFFDAPEPDSCAGKGNDVNEEDRCPSEQWKSNEGQACPSHRKESPQPHQCEEDDLNDKPKANHNGDDKAIKPNTEGQSNTLFIDKAKLYKDVTAVGCPRTIYVDLNGEILRSDECQCFRPCGWIDNMSIMFAAYEFMYKQKMLTGKISRVIFNPFYTNAIILDCNKRKVNRRELCLDDYRHYLTRDLVSVQDILTADFVQNVENLFWLFLHDKNKLKPTFEVHIEDVPEQPNFIMVLKYLEIWDGIKRCDGKSMPAYTDLFFGGRRIYNNSGSSTFVTGFFNKKLSIGRLYLKYLNHL</sequence>